<dbReference type="Gene3D" id="2.20.70.10">
    <property type="match status" value="1"/>
</dbReference>
<dbReference type="InterPro" id="IPR002716">
    <property type="entry name" value="PIN_dom"/>
</dbReference>
<name>A0AAE1AAP7_9GAST</name>
<feature type="domain" description="WW" evidence="2">
    <location>
        <begin position="3"/>
        <end position="38"/>
    </location>
</feature>
<dbReference type="InterPro" id="IPR036020">
    <property type="entry name" value="WW_dom_sf"/>
</dbReference>
<dbReference type="AlphaFoldDB" id="A0AAE1AAP7"/>
<dbReference type="SMART" id="SM00456">
    <property type="entry name" value="WW"/>
    <property type="match status" value="1"/>
</dbReference>
<dbReference type="PANTHER" id="PTHR16161:SF0">
    <property type="entry name" value="TRANSCRIPTIONAL PROTEIN SWT1"/>
    <property type="match status" value="1"/>
</dbReference>
<protein>
    <recommendedName>
        <fullName evidence="2">WW domain-containing protein</fullName>
    </recommendedName>
</protein>
<dbReference type="SUPFAM" id="SSF51045">
    <property type="entry name" value="WW domain"/>
    <property type="match status" value="1"/>
</dbReference>
<dbReference type="EMBL" id="JAWDGP010002247">
    <property type="protein sequence ID" value="KAK3784418.1"/>
    <property type="molecule type" value="Genomic_DNA"/>
</dbReference>
<evidence type="ECO:0000313" key="3">
    <source>
        <dbReference type="EMBL" id="KAK3784418.1"/>
    </source>
</evidence>
<dbReference type="PANTHER" id="PTHR16161">
    <property type="entry name" value="TRANSCRIPTIONAL PROTEIN SWT1"/>
    <property type="match status" value="1"/>
</dbReference>
<dbReference type="InterPro" id="IPR001202">
    <property type="entry name" value="WW_dom"/>
</dbReference>
<dbReference type="Pfam" id="PF00397">
    <property type="entry name" value="WW"/>
    <property type="match status" value="1"/>
</dbReference>
<evidence type="ECO:0000259" key="2">
    <source>
        <dbReference type="PROSITE" id="PS50020"/>
    </source>
</evidence>
<keyword evidence="4" id="KW-1185">Reference proteome</keyword>
<feature type="compositionally biased region" description="Polar residues" evidence="1">
    <location>
        <begin position="35"/>
        <end position="54"/>
    </location>
</feature>
<dbReference type="Proteomes" id="UP001283361">
    <property type="component" value="Unassembled WGS sequence"/>
</dbReference>
<dbReference type="GO" id="GO:0005634">
    <property type="term" value="C:nucleus"/>
    <property type="evidence" value="ECO:0007669"/>
    <property type="project" value="TreeGrafter"/>
</dbReference>
<proteinExistence type="predicted"/>
<dbReference type="Pfam" id="PF13638">
    <property type="entry name" value="PIN_4"/>
    <property type="match status" value="1"/>
</dbReference>
<comment type="caution">
    <text evidence="3">The sequence shown here is derived from an EMBL/GenBank/DDBJ whole genome shotgun (WGS) entry which is preliminary data.</text>
</comment>
<feature type="compositionally biased region" description="Basic residues" evidence="1">
    <location>
        <begin position="266"/>
        <end position="276"/>
    </location>
</feature>
<evidence type="ECO:0000313" key="4">
    <source>
        <dbReference type="Proteomes" id="UP001283361"/>
    </source>
</evidence>
<gene>
    <name evidence="3" type="ORF">RRG08_039419</name>
</gene>
<accession>A0AAE1AAP7</accession>
<dbReference type="Gene3D" id="3.40.50.1010">
    <property type="entry name" value="5'-nuclease"/>
    <property type="match status" value="1"/>
</dbReference>
<dbReference type="PROSITE" id="PS50020">
    <property type="entry name" value="WW_DOMAIN_2"/>
    <property type="match status" value="1"/>
</dbReference>
<sequence>MSAGLPPDWVCLVSKSRKGKKYFYNAQTGISTWTRPKHQVSSESVGDHSTSYGHTNNRKRKNRTNSAEISSIQPKKKIYASSDSTTAIALEVLQKKAHQYRRSSTAGSVSAECNGSSLSEGNHTYDKNALSGIQDRSDEKGLAFAKAAAHESVEVACSKVTTHNRSCPSKKNENGKKAETDHSKLFFPSKNIESNTVNVKNYEITSKCQTNGSLESVTKSKGFKPKMSTVQFAPEKLQPLPNSHVISADKSSGYITTITGGANQKVKAKKKSRKKRQESTRSDNAVKNTSTALEIAFGLQPLVETSVKSESQKLSPDLHKKIYLDNGHFKNSYNLFSSSQTAYSASESLGNPQGDKKLPQQLSELEVPVLTEQKRSTESGAVSQKMKSIKTILCFSHNVSMTSNTPVAHWASVSKETLKTAPSTEYTTRKDELAKEHYFDVGLISEDLIKSCIQKNKLSETSTQNMYARTKSPQCQSMENCQKIIPNQGLVKCAEEDSAFAINKYNIKQIDSESIKMNQASLDDTRAKKTPMNTTRQTNSFDTNHIPATVIKRDSTGSHLGTNMTSFTTPESYGVNCPSILLDNATLIPKFSTADKFQGFNASNCQLARNADSPTNIPYSFQDADLDIYTSIDLGASLTDAARVIEDMDVDSDGTDATIQALMLVIDTNVLIDSLGFLAKLINTSVPGYGTPTFVLPWVVIQELDYLKVARKTLNTSRVQHDAVKAVRFIHTHLMAKNAHVKGQTPQEV</sequence>
<reference evidence="3" key="1">
    <citation type="journal article" date="2023" name="G3 (Bethesda)">
        <title>A reference genome for the long-term kleptoplast-retaining sea slug Elysia crispata morphotype clarki.</title>
        <authorList>
            <person name="Eastman K.E."/>
            <person name="Pendleton A.L."/>
            <person name="Shaikh M.A."/>
            <person name="Suttiyut T."/>
            <person name="Ogas R."/>
            <person name="Tomko P."/>
            <person name="Gavelis G."/>
            <person name="Widhalm J.R."/>
            <person name="Wisecaver J.H."/>
        </authorList>
    </citation>
    <scope>NUCLEOTIDE SEQUENCE</scope>
    <source>
        <strain evidence="3">ECLA1</strain>
    </source>
</reference>
<feature type="region of interest" description="Disordered" evidence="1">
    <location>
        <begin position="35"/>
        <end position="72"/>
    </location>
</feature>
<organism evidence="3 4">
    <name type="scientific">Elysia crispata</name>
    <name type="common">lettuce slug</name>
    <dbReference type="NCBI Taxonomy" id="231223"/>
    <lineage>
        <taxon>Eukaryota</taxon>
        <taxon>Metazoa</taxon>
        <taxon>Spiralia</taxon>
        <taxon>Lophotrochozoa</taxon>
        <taxon>Mollusca</taxon>
        <taxon>Gastropoda</taxon>
        <taxon>Heterobranchia</taxon>
        <taxon>Euthyneura</taxon>
        <taxon>Panpulmonata</taxon>
        <taxon>Sacoglossa</taxon>
        <taxon>Placobranchoidea</taxon>
        <taxon>Plakobranchidae</taxon>
        <taxon>Elysia</taxon>
    </lineage>
</organism>
<feature type="region of interest" description="Disordered" evidence="1">
    <location>
        <begin position="260"/>
        <end position="287"/>
    </location>
</feature>
<dbReference type="CDD" id="cd00201">
    <property type="entry name" value="WW"/>
    <property type="match status" value="1"/>
</dbReference>
<dbReference type="InterPro" id="IPR052626">
    <property type="entry name" value="SWT1_Regulator"/>
</dbReference>
<evidence type="ECO:0000256" key="1">
    <source>
        <dbReference type="SAM" id="MobiDB-lite"/>
    </source>
</evidence>